<reference evidence="2" key="1">
    <citation type="submission" date="2017-01" db="EMBL/GenBank/DDBJ databases">
        <title>ArmA producing Klebsiella species clinical isolates in Okinawa, Japan.</title>
        <authorList>
            <person name="Tada T."/>
            <person name="Uechi K."/>
            <person name="Nakasone I."/>
            <person name="Kirikae T."/>
        </authorList>
    </citation>
    <scope>NUCLEOTIDE SEQUENCE</scope>
    <source>
        <strain evidence="2">NCGM-RYU351</strain>
    </source>
</reference>
<accession>A0A1S0S001</accession>
<sequence>MDVLRFILRLPFILLRLAARSLVYLFTLLGFLLRPFTGRIRWAVPGWVTFAGNQLARLERGGNRYPKTISALLLLTAAVAAGSYYTWHWYQNKPKPVDVAPLVVQDISASVQRPSAVNYNRDDNSAQIVVVTFSRSAAPVTLIGKPVTAGITLTPAMEGEWQWRNDRKLVFTAKKTFPMGKTYTVDMDAKTLLAPQVALTEKQKTFTTPEFYYRGGRAEFYQDPQDPMKKHAIIGLTFNAPADVKNLESRLSMTRDGKPVPYTVTVMNCCHLC</sequence>
<proteinExistence type="predicted"/>
<keyword evidence="1" id="KW-0472">Membrane</keyword>
<protein>
    <recommendedName>
        <fullName evidence="3">Large extracellular alpha-helical protein</fullName>
    </recommendedName>
</protein>
<evidence type="ECO:0008006" key="3">
    <source>
        <dbReference type="Google" id="ProtNLM"/>
    </source>
</evidence>
<dbReference type="InterPro" id="IPR051802">
    <property type="entry name" value="YfhM-like"/>
</dbReference>
<dbReference type="PANTHER" id="PTHR40094">
    <property type="entry name" value="ALPHA-2-MACROGLOBULIN HOMOLOG"/>
    <property type="match status" value="1"/>
</dbReference>
<dbReference type="RefSeq" id="WP_013214003.1">
    <property type="nucleotide sequence ID" value="NZ_CP064108.1"/>
</dbReference>
<dbReference type="Gene3D" id="2.60.40.3710">
    <property type="match status" value="1"/>
</dbReference>
<dbReference type="AlphaFoldDB" id="A0A1S0S001"/>
<feature type="transmembrane region" description="Helical" evidence="1">
    <location>
        <begin position="12"/>
        <end position="33"/>
    </location>
</feature>
<feature type="transmembrane region" description="Helical" evidence="1">
    <location>
        <begin position="68"/>
        <end position="87"/>
    </location>
</feature>
<dbReference type="EMBL" id="LC209172">
    <property type="protein sequence ID" value="BAW99815.1"/>
    <property type="molecule type" value="Genomic_DNA"/>
</dbReference>
<evidence type="ECO:0000313" key="2">
    <source>
        <dbReference type="EMBL" id="BAW99815.1"/>
    </source>
</evidence>
<dbReference type="PANTHER" id="PTHR40094:SF1">
    <property type="entry name" value="UBIQUITIN DOMAIN-CONTAINING PROTEIN"/>
    <property type="match status" value="1"/>
</dbReference>
<organism evidence="2">
    <name type="scientific">Klebsiella oxytoca</name>
    <dbReference type="NCBI Taxonomy" id="571"/>
    <lineage>
        <taxon>Bacteria</taxon>
        <taxon>Pseudomonadati</taxon>
        <taxon>Pseudomonadota</taxon>
        <taxon>Gammaproteobacteria</taxon>
        <taxon>Enterobacterales</taxon>
        <taxon>Enterobacteriaceae</taxon>
        <taxon>Klebsiella/Raoultella group</taxon>
        <taxon>Klebsiella</taxon>
    </lineage>
</organism>
<keyword evidence="1" id="KW-0812">Transmembrane</keyword>
<keyword evidence="1" id="KW-1133">Transmembrane helix</keyword>
<name>A0A1S0S001_KLEOX</name>
<dbReference type="GO" id="GO:0004866">
    <property type="term" value="F:endopeptidase inhibitor activity"/>
    <property type="evidence" value="ECO:0007669"/>
    <property type="project" value="TreeGrafter"/>
</dbReference>
<evidence type="ECO:0000256" key="1">
    <source>
        <dbReference type="SAM" id="Phobius"/>
    </source>
</evidence>